<gene>
    <name evidence="2" type="ORF">F7725_025147</name>
</gene>
<sequence length="182" mass="19548">MWDNSPGHGRCVYPANHPEHAEPTEVLSTFLLGQELRVESAEQKGAVSLDEGGEEGEDTVDRETDEKRLAAAYPAHVLLSAGQDEPHHKDLYAVCHECQPQHKVKGPLELPVTTLFAGTHRARSSSQAAFARFSPRDSLVLALIDLIILIVTLCGVTVAALLVIGRLAVSAVIASVLAPCWG</sequence>
<keyword evidence="1" id="KW-1133">Transmembrane helix</keyword>
<name>A0A7J5XAT2_DISMA</name>
<evidence type="ECO:0008006" key="4">
    <source>
        <dbReference type="Google" id="ProtNLM"/>
    </source>
</evidence>
<accession>A0A7J5XAT2</accession>
<keyword evidence="3" id="KW-1185">Reference proteome</keyword>
<dbReference type="EMBL" id="JAAKFY010000026">
    <property type="protein sequence ID" value="KAF3833943.1"/>
    <property type="molecule type" value="Genomic_DNA"/>
</dbReference>
<feature type="transmembrane region" description="Helical" evidence="1">
    <location>
        <begin position="139"/>
        <end position="164"/>
    </location>
</feature>
<keyword evidence="1" id="KW-0812">Transmembrane</keyword>
<evidence type="ECO:0000313" key="2">
    <source>
        <dbReference type="EMBL" id="KAF3833943.1"/>
    </source>
</evidence>
<dbReference type="Proteomes" id="UP000518266">
    <property type="component" value="Unassembled WGS sequence"/>
</dbReference>
<organism evidence="2 3">
    <name type="scientific">Dissostichus mawsoni</name>
    <name type="common">Antarctic cod</name>
    <dbReference type="NCBI Taxonomy" id="36200"/>
    <lineage>
        <taxon>Eukaryota</taxon>
        <taxon>Metazoa</taxon>
        <taxon>Chordata</taxon>
        <taxon>Craniata</taxon>
        <taxon>Vertebrata</taxon>
        <taxon>Euteleostomi</taxon>
        <taxon>Actinopterygii</taxon>
        <taxon>Neopterygii</taxon>
        <taxon>Teleostei</taxon>
        <taxon>Neoteleostei</taxon>
        <taxon>Acanthomorphata</taxon>
        <taxon>Eupercaria</taxon>
        <taxon>Perciformes</taxon>
        <taxon>Notothenioidei</taxon>
        <taxon>Nototheniidae</taxon>
        <taxon>Dissostichus</taxon>
    </lineage>
</organism>
<comment type="caution">
    <text evidence="2">The sequence shown here is derived from an EMBL/GenBank/DDBJ whole genome shotgun (WGS) entry which is preliminary data.</text>
</comment>
<protein>
    <recommendedName>
        <fullName evidence="4">Transmembrane protein</fullName>
    </recommendedName>
</protein>
<proteinExistence type="predicted"/>
<evidence type="ECO:0000313" key="3">
    <source>
        <dbReference type="Proteomes" id="UP000518266"/>
    </source>
</evidence>
<dbReference type="AlphaFoldDB" id="A0A7J5XAT2"/>
<keyword evidence="1" id="KW-0472">Membrane</keyword>
<evidence type="ECO:0000256" key="1">
    <source>
        <dbReference type="SAM" id="Phobius"/>
    </source>
</evidence>
<reference evidence="2 3" key="1">
    <citation type="submission" date="2020-03" db="EMBL/GenBank/DDBJ databases">
        <title>Dissostichus mawsoni Genome sequencing and assembly.</title>
        <authorList>
            <person name="Park H."/>
        </authorList>
    </citation>
    <scope>NUCLEOTIDE SEQUENCE [LARGE SCALE GENOMIC DNA]</scope>
    <source>
        <strain evidence="2">DM0001</strain>
        <tissue evidence="2">Muscle</tissue>
    </source>
</reference>